<feature type="compositionally biased region" description="Low complexity" evidence="1">
    <location>
        <begin position="43"/>
        <end position="59"/>
    </location>
</feature>
<keyword evidence="3" id="KW-1185">Reference proteome</keyword>
<protein>
    <submittedName>
        <fullName evidence="2">GH24185</fullName>
    </submittedName>
</protein>
<accession>B4JN86</accession>
<evidence type="ECO:0000313" key="2">
    <source>
        <dbReference type="EMBL" id="EDV92179.1"/>
    </source>
</evidence>
<dbReference type="OMA" id="NDICRPR"/>
<sequence>MNYLAPPAPHNASNKNSSRRSGNSPRLTSRSVSPCRYRSRANSLTPTQQDSSSPSSPQPLRRRPPCSSTSQLNDICRPRCNTDPSNSNSSTNIKKSTATRSVLGSLLRQTLKVTSASVGFSASEER</sequence>
<evidence type="ECO:0000256" key="1">
    <source>
        <dbReference type="SAM" id="MobiDB-lite"/>
    </source>
</evidence>
<proteinExistence type="predicted"/>
<dbReference type="InParanoid" id="B4JN86"/>
<dbReference type="AlphaFoldDB" id="B4JN86"/>
<feature type="compositionally biased region" description="Low complexity" evidence="1">
    <location>
        <begin position="13"/>
        <end position="26"/>
    </location>
</feature>
<dbReference type="HOGENOM" id="CLU_164260_0_0_1"/>
<reference evidence="2 3" key="1">
    <citation type="journal article" date="2007" name="Nature">
        <title>Evolution of genes and genomes on the Drosophila phylogeny.</title>
        <authorList>
            <consortium name="Drosophila 12 Genomes Consortium"/>
            <person name="Clark A.G."/>
            <person name="Eisen M.B."/>
            <person name="Smith D.R."/>
            <person name="Bergman C.M."/>
            <person name="Oliver B."/>
            <person name="Markow T.A."/>
            <person name="Kaufman T.C."/>
            <person name="Kellis M."/>
            <person name="Gelbart W."/>
            <person name="Iyer V.N."/>
            <person name="Pollard D.A."/>
            <person name="Sackton T.B."/>
            <person name="Larracuente A.M."/>
            <person name="Singh N.D."/>
            <person name="Abad J.P."/>
            <person name="Abt D.N."/>
            <person name="Adryan B."/>
            <person name="Aguade M."/>
            <person name="Akashi H."/>
            <person name="Anderson W.W."/>
            <person name="Aquadro C.F."/>
            <person name="Ardell D.H."/>
            <person name="Arguello R."/>
            <person name="Artieri C.G."/>
            <person name="Barbash D.A."/>
            <person name="Barker D."/>
            <person name="Barsanti P."/>
            <person name="Batterham P."/>
            <person name="Batzoglou S."/>
            <person name="Begun D."/>
            <person name="Bhutkar A."/>
            <person name="Blanco E."/>
            <person name="Bosak S.A."/>
            <person name="Bradley R.K."/>
            <person name="Brand A.D."/>
            <person name="Brent M.R."/>
            <person name="Brooks A.N."/>
            <person name="Brown R.H."/>
            <person name="Butlin R.K."/>
            <person name="Caggese C."/>
            <person name="Calvi B.R."/>
            <person name="Bernardo de Carvalho A."/>
            <person name="Caspi A."/>
            <person name="Castrezana S."/>
            <person name="Celniker S.E."/>
            <person name="Chang J.L."/>
            <person name="Chapple C."/>
            <person name="Chatterji S."/>
            <person name="Chinwalla A."/>
            <person name="Civetta A."/>
            <person name="Clifton S.W."/>
            <person name="Comeron J.M."/>
            <person name="Costello J.C."/>
            <person name="Coyne J.A."/>
            <person name="Daub J."/>
            <person name="David R.G."/>
            <person name="Delcher A.L."/>
            <person name="Delehaunty K."/>
            <person name="Do C.B."/>
            <person name="Ebling H."/>
            <person name="Edwards K."/>
            <person name="Eickbush T."/>
            <person name="Evans J.D."/>
            <person name="Filipski A."/>
            <person name="Findeiss S."/>
            <person name="Freyhult E."/>
            <person name="Fulton L."/>
            <person name="Fulton R."/>
            <person name="Garcia A.C."/>
            <person name="Gardiner A."/>
            <person name="Garfield D.A."/>
            <person name="Garvin B.E."/>
            <person name="Gibson G."/>
            <person name="Gilbert D."/>
            <person name="Gnerre S."/>
            <person name="Godfrey J."/>
            <person name="Good R."/>
            <person name="Gotea V."/>
            <person name="Gravely B."/>
            <person name="Greenberg A.J."/>
            <person name="Griffiths-Jones S."/>
            <person name="Gross S."/>
            <person name="Guigo R."/>
            <person name="Gustafson E.A."/>
            <person name="Haerty W."/>
            <person name="Hahn M.W."/>
            <person name="Halligan D.L."/>
            <person name="Halpern A.L."/>
            <person name="Halter G.M."/>
            <person name="Han M.V."/>
            <person name="Heger A."/>
            <person name="Hillier L."/>
            <person name="Hinrichs A.S."/>
            <person name="Holmes I."/>
            <person name="Hoskins R.A."/>
            <person name="Hubisz M.J."/>
            <person name="Hultmark D."/>
            <person name="Huntley M.A."/>
            <person name="Jaffe D.B."/>
            <person name="Jagadeeshan S."/>
            <person name="Jeck W.R."/>
            <person name="Johnson J."/>
            <person name="Jones C.D."/>
            <person name="Jordan W.C."/>
            <person name="Karpen G.H."/>
            <person name="Kataoka E."/>
            <person name="Keightley P.D."/>
            <person name="Kheradpour P."/>
            <person name="Kirkness E.F."/>
            <person name="Koerich L.B."/>
            <person name="Kristiansen K."/>
            <person name="Kudrna D."/>
            <person name="Kulathinal R.J."/>
            <person name="Kumar S."/>
            <person name="Kwok R."/>
            <person name="Lander E."/>
            <person name="Langley C.H."/>
            <person name="Lapoint R."/>
            <person name="Lazzaro B.P."/>
            <person name="Lee S.J."/>
            <person name="Levesque L."/>
            <person name="Li R."/>
            <person name="Lin C.F."/>
            <person name="Lin M.F."/>
            <person name="Lindblad-Toh K."/>
            <person name="Llopart A."/>
            <person name="Long M."/>
            <person name="Low L."/>
            <person name="Lozovsky E."/>
            <person name="Lu J."/>
            <person name="Luo M."/>
            <person name="Machado C.A."/>
            <person name="Makalowski W."/>
            <person name="Marzo M."/>
            <person name="Matsuda M."/>
            <person name="Matzkin L."/>
            <person name="McAllister B."/>
            <person name="McBride C.S."/>
            <person name="McKernan B."/>
            <person name="McKernan K."/>
            <person name="Mendez-Lago M."/>
            <person name="Minx P."/>
            <person name="Mollenhauer M.U."/>
            <person name="Montooth K."/>
            <person name="Mount S.M."/>
            <person name="Mu X."/>
            <person name="Myers E."/>
            <person name="Negre B."/>
            <person name="Newfeld S."/>
            <person name="Nielsen R."/>
            <person name="Noor M.A."/>
            <person name="O'Grady P."/>
            <person name="Pachter L."/>
            <person name="Papaceit M."/>
            <person name="Parisi M.J."/>
            <person name="Parisi M."/>
            <person name="Parts L."/>
            <person name="Pedersen J.S."/>
            <person name="Pesole G."/>
            <person name="Phillippy A.M."/>
            <person name="Ponting C.P."/>
            <person name="Pop M."/>
            <person name="Porcelli D."/>
            <person name="Powell J.R."/>
            <person name="Prohaska S."/>
            <person name="Pruitt K."/>
            <person name="Puig M."/>
            <person name="Quesneville H."/>
            <person name="Ram K.R."/>
            <person name="Rand D."/>
            <person name="Rasmussen M.D."/>
            <person name="Reed L.K."/>
            <person name="Reenan R."/>
            <person name="Reily A."/>
            <person name="Remington K.A."/>
            <person name="Rieger T.T."/>
            <person name="Ritchie M.G."/>
            <person name="Robin C."/>
            <person name="Rogers Y.H."/>
            <person name="Rohde C."/>
            <person name="Rozas J."/>
            <person name="Rubenfield M.J."/>
            <person name="Ruiz A."/>
            <person name="Russo S."/>
            <person name="Salzberg S.L."/>
            <person name="Sanchez-Gracia A."/>
            <person name="Saranga D.J."/>
            <person name="Sato H."/>
            <person name="Schaeffer S.W."/>
            <person name="Schatz M.C."/>
            <person name="Schlenke T."/>
            <person name="Schwartz R."/>
            <person name="Segarra C."/>
            <person name="Singh R.S."/>
            <person name="Sirot L."/>
            <person name="Sirota M."/>
            <person name="Sisneros N.B."/>
            <person name="Smith C.D."/>
            <person name="Smith T.F."/>
            <person name="Spieth J."/>
            <person name="Stage D.E."/>
            <person name="Stark A."/>
            <person name="Stephan W."/>
            <person name="Strausberg R.L."/>
            <person name="Strempel S."/>
            <person name="Sturgill D."/>
            <person name="Sutton G."/>
            <person name="Sutton G.G."/>
            <person name="Tao W."/>
            <person name="Teichmann S."/>
            <person name="Tobari Y.N."/>
            <person name="Tomimura Y."/>
            <person name="Tsolas J.M."/>
            <person name="Valente V.L."/>
            <person name="Venter E."/>
            <person name="Venter J.C."/>
            <person name="Vicario S."/>
            <person name="Vieira F.G."/>
            <person name="Vilella A.J."/>
            <person name="Villasante A."/>
            <person name="Walenz B."/>
            <person name="Wang J."/>
            <person name="Wasserman M."/>
            <person name="Watts T."/>
            <person name="Wilson D."/>
            <person name="Wilson R.K."/>
            <person name="Wing R.A."/>
            <person name="Wolfner M.F."/>
            <person name="Wong A."/>
            <person name="Wong G.K."/>
            <person name="Wu C.I."/>
            <person name="Wu G."/>
            <person name="Yamamoto D."/>
            <person name="Yang H.P."/>
            <person name="Yang S.P."/>
            <person name="Yorke J.A."/>
            <person name="Yoshida K."/>
            <person name="Zdobnov E."/>
            <person name="Zhang P."/>
            <person name="Zhang Y."/>
            <person name="Zimin A.V."/>
            <person name="Baldwin J."/>
            <person name="Abdouelleil A."/>
            <person name="Abdulkadir J."/>
            <person name="Abebe A."/>
            <person name="Abera B."/>
            <person name="Abreu J."/>
            <person name="Acer S.C."/>
            <person name="Aftuck L."/>
            <person name="Alexander A."/>
            <person name="An P."/>
            <person name="Anderson E."/>
            <person name="Anderson S."/>
            <person name="Arachi H."/>
            <person name="Azer M."/>
            <person name="Bachantsang P."/>
            <person name="Barry A."/>
            <person name="Bayul T."/>
            <person name="Berlin A."/>
            <person name="Bessette D."/>
            <person name="Bloom T."/>
            <person name="Blye J."/>
            <person name="Boguslavskiy L."/>
            <person name="Bonnet C."/>
            <person name="Boukhgalter B."/>
            <person name="Bourzgui I."/>
            <person name="Brown A."/>
            <person name="Cahill P."/>
            <person name="Channer S."/>
            <person name="Cheshatsang Y."/>
            <person name="Chuda L."/>
            <person name="Citroen M."/>
            <person name="Collymore A."/>
            <person name="Cooke P."/>
            <person name="Costello M."/>
            <person name="D'Aco K."/>
            <person name="Daza R."/>
            <person name="De Haan G."/>
            <person name="DeGray S."/>
            <person name="DeMaso C."/>
            <person name="Dhargay N."/>
            <person name="Dooley K."/>
            <person name="Dooley E."/>
            <person name="Doricent M."/>
            <person name="Dorje P."/>
            <person name="Dorjee K."/>
            <person name="Dupes A."/>
            <person name="Elong R."/>
            <person name="Falk J."/>
            <person name="Farina A."/>
            <person name="Faro S."/>
            <person name="Ferguson D."/>
            <person name="Fisher S."/>
            <person name="Foley C.D."/>
            <person name="Franke A."/>
            <person name="Friedrich D."/>
            <person name="Gadbois L."/>
            <person name="Gearin G."/>
            <person name="Gearin C.R."/>
            <person name="Giannoukos G."/>
            <person name="Goode T."/>
            <person name="Graham J."/>
            <person name="Grandbois E."/>
            <person name="Grewal S."/>
            <person name="Gyaltsen K."/>
            <person name="Hafez N."/>
            <person name="Hagos B."/>
            <person name="Hall J."/>
            <person name="Henson C."/>
            <person name="Hollinger A."/>
            <person name="Honan T."/>
            <person name="Huard M.D."/>
            <person name="Hughes L."/>
            <person name="Hurhula B."/>
            <person name="Husby M.E."/>
            <person name="Kamat A."/>
            <person name="Kanga B."/>
            <person name="Kashin S."/>
            <person name="Khazanovich D."/>
            <person name="Kisner P."/>
            <person name="Lance K."/>
            <person name="Lara M."/>
            <person name="Lee W."/>
            <person name="Lennon N."/>
            <person name="Letendre F."/>
            <person name="LeVine R."/>
            <person name="Lipovsky A."/>
            <person name="Liu X."/>
            <person name="Liu J."/>
            <person name="Liu S."/>
            <person name="Lokyitsang T."/>
            <person name="Lokyitsang Y."/>
            <person name="Lubonja R."/>
            <person name="Lui A."/>
            <person name="MacDonald P."/>
            <person name="Magnisalis V."/>
            <person name="Maru K."/>
            <person name="Matthews C."/>
            <person name="McCusker W."/>
            <person name="McDonough S."/>
            <person name="Mehta T."/>
            <person name="Meldrim J."/>
            <person name="Meneus L."/>
            <person name="Mihai O."/>
            <person name="Mihalev A."/>
            <person name="Mihova T."/>
            <person name="Mittelman R."/>
            <person name="Mlenga V."/>
            <person name="Montmayeur A."/>
            <person name="Mulrain L."/>
            <person name="Navidi A."/>
            <person name="Naylor J."/>
            <person name="Negash T."/>
            <person name="Nguyen T."/>
            <person name="Nguyen N."/>
            <person name="Nicol R."/>
            <person name="Norbu C."/>
            <person name="Norbu N."/>
            <person name="Novod N."/>
            <person name="O'Neill B."/>
            <person name="Osman S."/>
            <person name="Markiewicz E."/>
            <person name="Oyono O.L."/>
            <person name="Patti C."/>
            <person name="Phunkhang P."/>
            <person name="Pierre F."/>
            <person name="Priest M."/>
            <person name="Raghuraman S."/>
            <person name="Rege F."/>
            <person name="Reyes R."/>
            <person name="Rise C."/>
            <person name="Rogov P."/>
            <person name="Ross K."/>
            <person name="Ryan E."/>
            <person name="Settipalli S."/>
            <person name="Shea T."/>
            <person name="Sherpa N."/>
            <person name="Shi L."/>
            <person name="Shih D."/>
            <person name="Sparrow T."/>
            <person name="Spaulding J."/>
            <person name="Stalker J."/>
            <person name="Stange-Thomann N."/>
            <person name="Stavropoulos S."/>
            <person name="Stone C."/>
            <person name="Strader C."/>
            <person name="Tesfaye S."/>
            <person name="Thomson T."/>
            <person name="Thoulutsang Y."/>
            <person name="Thoulutsang D."/>
            <person name="Topham K."/>
            <person name="Topping I."/>
            <person name="Tsamla T."/>
            <person name="Vassiliev H."/>
            <person name="Vo A."/>
            <person name="Wangchuk T."/>
            <person name="Wangdi T."/>
            <person name="Weiand M."/>
            <person name="Wilkinson J."/>
            <person name="Wilson A."/>
            <person name="Yadav S."/>
            <person name="Young G."/>
            <person name="Yu Q."/>
            <person name="Zembek L."/>
            <person name="Zhong D."/>
            <person name="Zimmer A."/>
            <person name="Zwirko Z."/>
            <person name="Jaffe D.B."/>
            <person name="Alvarez P."/>
            <person name="Brockman W."/>
            <person name="Butler J."/>
            <person name="Chin C."/>
            <person name="Gnerre S."/>
            <person name="Grabherr M."/>
            <person name="Kleber M."/>
            <person name="Mauceli E."/>
            <person name="MacCallum I."/>
        </authorList>
    </citation>
    <scope>NUCLEOTIDE SEQUENCE [LARGE SCALE GENOMIC DNA]</scope>
    <source>
        <strain evidence="3">Tucson 15287-2541.00</strain>
    </source>
</reference>
<organism evidence="3">
    <name type="scientific">Drosophila grimshawi</name>
    <name type="common">Hawaiian fruit fly</name>
    <name type="synonym">Idiomyia grimshawi</name>
    <dbReference type="NCBI Taxonomy" id="7222"/>
    <lineage>
        <taxon>Eukaryota</taxon>
        <taxon>Metazoa</taxon>
        <taxon>Ecdysozoa</taxon>
        <taxon>Arthropoda</taxon>
        <taxon>Hexapoda</taxon>
        <taxon>Insecta</taxon>
        <taxon>Pterygota</taxon>
        <taxon>Neoptera</taxon>
        <taxon>Endopterygota</taxon>
        <taxon>Diptera</taxon>
        <taxon>Brachycera</taxon>
        <taxon>Muscomorpha</taxon>
        <taxon>Ephydroidea</taxon>
        <taxon>Drosophilidae</taxon>
        <taxon>Drosophila</taxon>
        <taxon>Hawaiian Drosophila</taxon>
    </lineage>
</organism>
<name>B4JN86_DROGR</name>
<evidence type="ECO:0000313" key="3">
    <source>
        <dbReference type="Proteomes" id="UP000001070"/>
    </source>
</evidence>
<dbReference type="Proteomes" id="UP000001070">
    <property type="component" value="Unassembled WGS sequence"/>
</dbReference>
<dbReference type="PhylomeDB" id="B4JN86"/>
<feature type="region of interest" description="Disordered" evidence="1">
    <location>
        <begin position="1"/>
        <end position="99"/>
    </location>
</feature>
<feature type="compositionally biased region" description="Low complexity" evidence="1">
    <location>
        <begin position="81"/>
        <end position="96"/>
    </location>
</feature>
<dbReference type="EMBL" id="CH916371">
    <property type="protein sequence ID" value="EDV92179.1"/>
    <property type="molecule type" value="Genomic_DNA"/>
</dbReference>
<dbReference type="eggNOG" id="ENOG502TC04">
    <property type="taxonomic scope" value="Eukaryota"/>
</dbReference>
<gene>
    <name evidence="2" type="primary">Dgri\GH24185</name>
    <name evidence="2" type="ORF">Dgri_GH24185</name>
</gene>